<feature type="region of interest" description="Disordered" evidence="1">
    <location>
        <begin position="38"/>
        <end position="84"/>
    </location>
</feature>
<feature type="compositionally biased region" description="Acidic residues" evidence="1">
    <location>
        <begin position="548"/>
        <end position="560"/>
    </location>
</feature>
<reference evidence="3" key="1">
    <citation type="submission" date="2020-10" db="EMBL/GenBank/DDBJ databases">
        <authorList>
            <person name="Han B."/>
            <person name="Lu T."/>
            <person name="Zhao Q."/>
            <person name="Huang X."/>
            <person name="Zhao Y."/>
        </authorList>
    </citation>
    <scope>NUCLEOTIDE SEQUENCE</scope>
</reference>
<feature type="compositionally biased region" description="Acidic residues" evidence="1">
    <location>
        <begin position="38"/>
        <end position="66"/>
    </location>
</feature>
<feature type="compositionally biased region" description="Basic and acidic residues" evidence="1">
    <location>
        <begin position="570"/>
        <end position="587"/>
    </location>
</feature>
<comment type="caution">
    <text evidence="3">The sequence shown here is derived from an EMBL/GenBank/DDBJ whole genome shotgun (WGS) entry which is preliminary data.</text>
</comment>
<evidence type="ECO:0000256" key="1">
    <source>
        <dbReference type="SAM" id="MobiDB-lite"/>
    </source>
</evidence>
<feature type="region of interest" description="Disordered" evidence="1">
    <location>
        <begin position="101"/>
        <end position="133"/>
    </location>
</feature>
<sequence length="611" mass="67876">MPWPWVILARVPRVVAGEAPADGEGETEVEADVQAEGVDEAEAELDADAEAEVEEDAQAEGIDEAEAAAHDSEAEVEEDAQAEEVDKAELDAGMEVEADAADAQAEGVDDDEAELDSEEEVEEDEAGVEHRADFSIPVALPPRITVMTAAPTAHPVRDSPDMYPYVLGVGSGCILFNFGVEPFYGVCFADRPYKSNLIMVRHFDCSGVEQGHPATATAERIPPRHGKYAAVANIESIGFVSIGHGKAYVIAELMVHKGRRRAMLVYFHAGSNKWHQETTQNPLPNDTSRDGEWVPSGVISYKKILWWFDLSWGIISFDPFHDLEEPPLRFHRLPEGRALDKAPPNIHDRRCITESQGGLRYVEIIIPEGEAATVSMWSWILAADGNDETIAWEMKYAMSFAEIWEDDSYKATRLPRKVPVLVVVCPSDGNLVYFALEDEERLFSVNVPERRVVEFIEDSYELVTPWPAAPSCRYVLPWFLPLKIAQAVGMDPFAGSDAEQLQAEYDRLREKLILQGEVETYGEEEEVEVDWDLLGPVVLEDLPEITDSELPVDESSEEETTLSVAMDPETLDRLKAEVKKFAKDHEGPQSQDPGPGDDAGEQERAPFEFCF</sequence>
<accession>A0A811M8B5</accession>
<feature type="region of interest" description="Disordered" evidence="1">
    <location>
        <begin position="548"/>
        <end position="611"/>
    </location>
</feature>
<name>A0A811M8B5_9POAL</name>
<proteinExistence type="predicted"/>
<feature type="compositionally biased region" description="Acidic residues" evidence="1">
    <location>
        <begin position="74"/>
        <end position="83"/>
    </location>
</feature>
<dbReference type="Pfam" id="PF07762">
    <property type="entry name" value="DUF1618"/>
    <property type="match status" value="1"/>
</dbReference>
<feature type="domain" description="DUF1618" evidence="2">
    <location>
        <begin position="307"/>
        <end position="433"/>
    </location>
</feature>
<dbReference type="AlphaFoldDB" id="A0A811M8B5"/>
<feature type="compositionally biased region" description="Basic and acidic residues" evidence="1">
    <location>
        <begin position="601"/>
        <end position="611"/>
    </location>
</feature>
<dbReference type="InterPro" id="IPR011676">
    <property type="entry name" value="DUF1618"/>
</dbReference>
<evidence type="ECO:0000313" key="3">
    <source>
        <dbReference type="EMBL" id="CAD6201899.1"/>
    </source>
</evidence>
<organism evidence="3 4">
    <name type="scientific">Miscanthus lutarioriparius</name>
    <dbReference type="NCBI Taxonomy" id="422564"/>
    <lineage>
        <taxon>Eukaryota</taxon>
        <taxon>Viridiplantae</taxon>
        <taxon>Streptophyta</taxon>
        <taxon>Embryophyta</taxon>
        <taxon>Tracheophyta</taxon>
        <taxon>Spermatophyta</taxon>
        <taxon>Magnoliopsida</taxon>
        <taxon>Liliopsida</taxon>
        <taxon>Poales</taxon>
        <taxon>Poaceae</taxon>
        <taxon>PACMAD clade</taxon>
        <taxon>Panicoideae</taxon>
        <taxon>Andropogonodae</taxon>
        <taxon>Andropogoneae</taxon>
        <taxon>Saccharinae</taxon>
        <taxon>Miscanthus</taxon>
    </lineage>
</organism>
<dbReference type="OrthoDB" id="694610at2759"/>
<dbReference type="EMBL" id="CAJGYO010000001">
    <property type="protein sequence ID" value="CAD6201899.1"/>
    <property type="molecule type" value="Genomic_DNA"/>
</dbReference>
<dbReference type="PANTHER" id="PTHR33086:SF73">
    <property type="entry name" value="OS01G0245901 PROTEIN"/>
    <property type="match status" value="1"/>
</dbReference>
<evidence type="ECO:0000259" key="2">
    <source>
        <dbReference type="Pfam" id="PF07762"/>
    </source>
</evidence>
<evidence type="ECO:0000313" key="4">
    <source>
        <dbReference type="Proteomes" id="UP000604825"/>
    </source>
</evidence>
<dbReference type="PANTHER" id="PTHR33086">
    <property type="entry name" value="OS05G0468200 PROTEIN-RELATED"/>
    <property type="match status" value="1"/>
</dbReference>
<feature type="compositionally biased region" description="Acidic residues" evidence="1">
    <location>
        <begin position="107"/>
        <end position="126"/>
    </location>
</feature>
<protein>
    <recommendedName>
        <fullName evidence="2">DUF1618 domain-containing protein</fullName>
    </recommendedName>
</protein>
<gene>
    <name evidence="3" type="ORF">NCGR_LOCUS311</name>
</gene>
<dbReference type="Proteomes" id="UP000604825">
    <property type="component" value="Unassembled WGS sequence"/>
</dbReference>
<keyword evidence="4" id="KW-1185">Reference proteome</keyword>